<evidence type="ECO:0000313" key="4">
    <source>
        <dbReference type="Proteomes" id="UP001159363"/>
    </source>
</evidence>
<proteinExistence type="predicted"/>
<dbReference type="Proteomes" id="UP001159363">
    <property type="component" value="Chromosome 2"/>
</dbReference>
<keyword evidence="2" id="KW-1133">Transmembrane helix</keyword>
<feature type="compositionally biased region" description="Basic and acidic residues" evidence="1">
    <location>
        <begin position="1"/>
        <end position="10"/>
    </location>
</feature>
<keyword evidence="2" id="KW-0472">Membrane</keyword>
<evidence type="ECO:0000313" key="3">
    <source>
        <dbReference type="EMBL" id="KAJ8894541.1"/>
    </source>
</evidence>
<comment type="caution">
    <text evidence="3">The sequence shown here is derived from an EMBL/GenBank/DDBJ whole genome shotgun (WGS) entry which is preliminary data.</text>
</comment>
<name>A0ABQ9ID41_9NEOP</name>
<sequence length="496" mass="54473">MKLAQRENRQNRTGGGNEHRRPSSPTNISHEGNKGSPRGSGGAVARVLASRHGEPGSIPGGFTPRFSHVGIVLDDTACRWVFSGYSGFTPPSHSGAAPYSARFPLSALKTSLSSRYSDMGFQTLGYEIAYSNSTTNVLVLHTDKIRLRVLFVRYVFITAMIVSCPVAPTSFPIRDRVILVPNRDPVRSWFQRRTAPPTELHDSGPPIFRSRFQRAGKWVKERDMVVCVEKTPGIALHHARTAGCVLDPCLGIGDRWQCGRAWRHTLMEYVQPYPPLRCLTIGVVLLTFSLFGPQTLKGFVGRPDVVKGFVGRPDVVKGFVGRPDVVKGFVGRPDVVKGFVGRPDVVKGFVGRPDVVKGFVGWPDVVKGFVGRPDVVKGFVGRPDVVKGFVGRPDVVKGFVGRPDVVKGFVGRPDVVKGFVGRPDVVKGFVGRPDVVKEQHATRRISLAFPLMRTYLFSDWLWEALVTGLVSDWLPRGATDWFAGFQSLIGEWSSGV</sequence>
<evidence type="ECO:0000256" key="1">
    <source>
        <dbReference type="SAM" id="MobiDB-lite"/>
    </source>
</evidence>
<dbReference type="EMBL" id="JARBHB010000002">
    <property type="protein sequence ID" value="KAJ8894541.1"/>
    <property type="molecule type" value="Genomic_DNA"/>
</dbReference>
<keyword evidence="4" id="KW-1185">Reference proteome</keyword>
<accession>A0ABQ9ID41</accession>
<feature type="region of interest" description="Disordered" evidence="1">
    <location>
        <begin position="1"/>
        <end position="44"/>
    </location>
</feature>
<keyword evidence="2" id="KW-0812">Transmembrane</keyword>
<feature type="transmembrane region" description="Helical" evidence="2">
    <location>
        <begin position="151"/>
        <end position="171"/>
    </location>
</feature>
<organism evidence="3 4">
    <name type="scientific">Dryococelus australis</name>
    <dbReference type="NCBI Taxonomy" id="614101"/>
    <lineage>
        <taxon>Eukaryota</taxon>
        <taxon>Metazoa</taxon>
        <taxon>Ecdysozoa</taxon>
        <taxon>Arthropoda</taxon>
        <taxon>Hexapoda</taxon>
        <taxon>Insecta</taxon>
        <taxon>Pterygota</taxon>
        <taxon>Neoptera</taxon>
        <taxon>Polyneoptera</taxon>
        <taxon>Phasmatodea</taxon>
        <taxon>Verophasmatodea</taxon>
        <taxon>Anareolatae</taxon>
        <taxon>Phasmatidae</taxon>
        <taxon>Eurycanthinae</taxon>
        <taxon>Dryococelus</taxon>
    </lineage>
</organism>
<protein>
    <submittedName>
        <fullName evidence="3">Uncharacterized protein</fullName>
    </submittedName>
</protein>
<reference evidence="3 4" key="1">
    <citation type="submission" date="2023-02" db="EMBL/GenBank/DDBJ databases">
        <title>LHISI_Scaffold_Assembly.</title>
        <authorList>
            <person name="Stuart O.P."/>
            <person name="Cleave R."/>
            <person name="Magrath M.J.L."/>
            <person name="Mikheyev A.S."/>
        </authorList>
    </citation>
    <scope>NUCLEOTIDE SEQUENCE [LARGE SCALE GENOMIC DNA]</scope>
    <source>
        <strain evidence="3">Daus_M_001</strain>
        <tissue evidence="3">Leg muscle</tissue>
    </source>
</reference>
<gene>
    <name evidence="3" type="ORF">PR048_007198</name>
</gene>
<evidence type="ECO:0000256" key="2">
    <source>
        <dbReference type="SAM" id="Phobius"/>
    </source>
</evidence>